<dbReference type="STRING" id="860235.AOZ06_45045"/>
<accession>A0A0N9I9N0</accession>
<keyword evidence="2" id="KW-1185">Reference proteome</keyword>
<gene>
    <name evidence="1" type="ORF">AOZ06_45045</name>
</gene>
<dbReference type="Proteomes" id="UP000063699">
    <property type="component" value="Chromosome"/>
</dbReference>
<evidence type="ECO:0008006" key="3">
    <source>
        <dbReference type="Google" id="ProtNLM"/>
    </source>
</evidence>
<evidence type="ECO:0000313" key="2">
    <source>
        <dbReference type="Proteomes" id="UP000063699"/>
    </source>
</evidence>
<dbReference type="KEGG" id="kphy:AOZ06_45045"/>
<proteinExistence type="predicted"/>
<dbReference type="InterPro" id="IPR011990">
    <property type="entry name" value="TPR-like_helical_dom_sf"/>
</dbReference>
<dbReference type="RefSeq" id="WP_054294971.1">
    <property type="nucleotide sequence ID" value="NZ_CP012752.1"/>
</dbReference>
<reference evidence="1 2" key="1">
    <citation type="submission" date="2015-07" db="EMBL/GenBank/DDBJ databases">
        <title>Genome sequencing of Kibdelosporangium phytohabitans.</title>
        <authorList>
            <person name="Qin S."/>
            <person name="Xing K."/>
        </authorList>
    </citation>
    <scope>NUCLEOTIDE SEQUENCE [LARGE SCALE GENOMIC DNA]</scope>
    <source>
        <strain evidence="1 2">KLBMP1111</strain>
    </source>
</reference>
<protein>
    <recommendedName>
        <fullName evidence="3">Transcriptional regulator</fullName>
    </recommendedName>
</protein>
<dbReference type="AlphaFoldDB" id="A0A0N9I9N0"/>
<sequence>MAASPSAAEPIRFTGTGDVRVGPLEDRIGELRALDYRCGGGSCLDDVLTLIHRVSRDTAATGDRAGAAVADLHSLAGWASFDIGLVNRAHVHFAQALVIAGEGRNSCQVADILYRMGQVRLHHGDPAGALEFFQIGQVAAGPECALESSILFMSQAWAHAVMGSELNARAMMDRGAERFAESGTEPPSWAGFFTGNDMLAMVGTVHTELARRVDPRHVRVAIPALTQASDGYGDDMARSRTFSLIMLSMNLLADGDVDHGVAIGMRALAAAETLSSLRVRDRMHPLKADADLHGTHPGARDLAARIAARTS</sequence>
<dbReference type="SUPFAM" id="SSF48452">
    <property type="entry name" value="TPR-like"/>
    <property type="match status" value="1"/>
</dbReference>
<dbReference type="EMBL" id="CP012752">
    <property type="protein sequence ID" value="ALG13081.1"/>
    <property type="molecule type" value="Genomic_DNA"/>
</dbReference>
<name>A0A0N9I9N0_9PSEU</name>
<dbReference type="OrthoDB" id="3213425at2"/>
<organism evidence="1 2">
    <name type="scientific">Kibdelosporangium phytohabitans</name>
    <dbReference type="NCBI Taxonomy" id="860235"/>
    <lineage>
        <taxon>Bacteria</taxon>
        <taxon>Bacillati</taxon>
        <taxon>Actinomycetota</taxon>
        <taxon>Actinomycetes</taxon>
        <taxon>Pseudonocardiales</taxon>
        <taxon>Pseudonocardiaceae</taxon>
        <taxon>Kibdelosporangium</taxon>
    </lineage>
</organism>
<evidence type="ECO:0000313" key="1">
    <source>
        <dbReference type="EMBL" id="ALG13081.1"/>
    </source>
</evidence>